<gene>
    <name evidence="2" type="ORF">GIB67_003765</name>
</gene>
<sequence length="198" mass="21803">FHSLSVSLNQVFLFDFIKFGGLLSILKRIQGRTSTEIEKIGKTYRSPSLTSADMKAGFYDNLESELQGLPNTYYVGKLMAFELTKRNSSYAMALIVKHFVSDNALPAYPYVKTLEAIKGGGGSIWVGTTGTVGSLMTRELDSLKCKAKTLLSSKRKPKTILSNEVGSSGCSNNNNGNVNRSYQENTNKTRCKKGKNVY</sequence>
<dbReference type="InterPro" id="IPR036188">
    <property type="entry name" value="FAD/NAD-bd_sf"/>
</dbReference>
<dbReference type="PANTHER" id="PTHR36405">
    <property type="entry name" value="BNAA10G09140D PROTEIN"/>
    <property type="match status" value="1"/>
</dbReference>
<comment type="caution">
    <text evidence="2">The sequence shown here is derived from an EMBL/GenBank/DDBJ whole genome shotgun (WGS) entry which is preliminary data.</text>
</comment>
<reference evidence="2 3" key="1">
    <citation type="journal article" date="2020" name="IScience">
        <title>Genome Sequencing of the Endangered Kingdonia uniflora (Circaeasteraceae, Ranunculales) Reveals Potential Mechanisms of Evolutionary Specialization.</title>
        <authorList>
            <person name="Sun Y."/>
            <person name="Deng T."/>
            <person name="Zhang A."/>
            <person name="Moore M.J."/>
            <person name="Landis J.B."/>
            <person name="Lin N."/>
            <person name="Zhang H."/>
            <person name="Zhang X."/>
            <person name="Huang J."/>
            <person name="Zhang X."/>
            <person name="Sun H."/>
            <person name="Wang H."/>
        </authorList>
    </citation>
    <scope>NUCLEOTIDE SEQUENCE [LARGE SCALE GENOMIC DNA]</scope>
    <source>
        <strain evidence="2">TB1705</strain>
        <tissue evidence="2">Leaf</tissue>
    </source>
</reference>
<evidence type="ECO:0000256" key="1">
    <source>
        <dbReference type="SAM" id="MobiDB-lite"/>
    </source>
</evidence>
<name>A0A7J7P3U8_9MAGN</name>
<dbReference type="Gene3D" id="3.30.70.1990">
    <property type="match status" value="1"/>
</dbReference>
<dbReference type="Proteomes" id="UP000541444">
    <property type="component" value="Unassembled WGS sequence"/>
</dbReference>
<dbReference type="AlphaFoldDB" id="A0A7J7P3U8"/>
<accession>A0A7J7P3U8</accession>
<organism evidence="2 3">
    <name type="scientific">Kingdonia uniflora</name>
    <dbReference type="NCBI Taxonomy" id="39325"/>
    <lineage>
        <taxon>Eukaryota</taxon>
        <taxon>Viridiplantae</taxon>
        <taxon>Streptophyta</taxon>
        <taxon>Embryophyta</taxon>
        <taxon>Tracheophyta</taxon>
        <taxon>Spermatophyta</taxon>
        <taxon>Magnoliopsida</taxon>
        <taxon>Ranunculales</taxon>
        <taxon>Circaeasteraceae</taxon>
        <taxon>Kingdonia</taxon>
    </lineage>
</organism>
<proteinExistence type="predicted"/>
<protein>
    <submittedName>
        <fullName evidence="2">Uncharacterized protein</fullName>
    </submittedName>
</protein>
<keyword evidence="3" id="KW-1185">Reference proteome</keyword>
<feature type="non-terminal residue" evidence="2">
    <location>
        <position position="1"/>
    </location>
</feature>
<evidence type="ECO:0000313" key="3">
    <source>
        <dbReference type="Proteomes" id="UP000541444"/>
    </source>
</evidence>
<feature type="compositionally biased region" description="Low complexity" evidence="1">
    <location>
        <begin position="162"/>
        <end position="181"/>
    </location>
</feature>
<dbReference type="Gene3D" id="3.50.50.60">
    <property type="entry name" value="FAD/NAD(P)-binding domain"/>
    <property type="match status" value="1"/>
</dbReference>
<dbReference type="EMBL" id="JACGCM010000291">
    <property type="protein sequence ID" value="KAF6174126.1"/>
    <property type="molecule type" value="Genomic_DNA"/>
</dbReference>
<feature type="compositionally biased region" description="Basic residues" evidence="1">
    <location>
        <begin position="189"/>
        <end position="198"/>
    </location>
</feature>
<evidence type="ECO:0000313" key="2">
    <source>
        <dbReference type="EMBL" id="KAF6174126.1"/>
    </source>
</evidence>
<dbReference type="PANTHER" id="PTHR36405:SF1">
    <property type="entry name" value="OS07G0520600 PROTEIN"/>
    <property type="match status" value="1"/>
</dbReference>
<feature type="region of interest" description="Disordered" evidence="1">
    <location>
        <begin position="162"/>
        <end position="198"/>
    </location>
</feature>